<dbReference type="Gene3D" id="2.40.128.680">
    <property type="match status" value="1"/>
</dbReference>
<proteinExistence type="predicted"/>
<evidence type="ECO:0000313" key="3">
    <source>
        <dbReference type="Proteomes" id="UP000244855"/>
    </source>
</evidence>
<dbReference type="InterPro" id="IPR013924">
    <property type="entry name" value="RNase_H2_suC"/>
</dbReference>
<dbReference type="Pfam" id="PF08615">
    <property type="entry name" value="RNase_H2_suC"/>
    <property type="match status" value="1"/>
</dbReference>
<dbReference type="OrthoDB" id="6222486at2759"/>
<reference evidence="2 3" key="1">
    <citation type="journal article" date="2018" name="Sci. Rep.">
        <title>Comparative genomics provides insights into the lifestyle and reveals functional heterogeneity of dark septate endophytic fungi.</title>
        <authorList>
            <person name="Knapp D.G."/>
            <person name="Nemeth J.B."/>
            <person name="Barry K."/>
            <person name="Hainaut M."/>
            <person name="Henrissat B."/>
            <person name="Johnson J."/>
            <person name="Kuo A."/>
            <person name="Lim J.H.P."/>
            <person name="Lipzen A."/>
            <person name="Nolan M."/>
            <person name="Ohm R.A."/>
            <person name="Tamas L."/>
            <person name="Grigoriev I.V."/>
            <person name="Spatafora J.W."/>
            <person name="Nagy L.G."/>
            <person name="Kovacs G.M."/>
        </authorList>
    </citation>
    <scope>NUCLEOTIDE SEQUENCE [LARGE SCALE GENOMIC DNA]</scope>
    <source>
        <strain evidence="2 3">DSE2036</strain>
    </source>
</reference>
<gene>
    <name evidence="2" type="ORF">DM02DRAFT_646750</name>
</gene>
<dbReference type="EMBL" id="KZ805647">
    <property type="protein sequence ID" value="PVH92785.1"/>
    <property type="molecule type" value="Genomic_DNA"/>
</dbReference>
<evidence type="ECO:0000313" key="2">
    <source>
        <dbReference type="EMBL" id="PVH92785.1"/>
    </source>
</evidence>
<dbReference type="GO" id="GO:0006401">
    <property type="term" value="P:RNA catabolic process"/>
    <property type="evidence" value="ECO:0007669"/>
    <property type="project" value="InterPro"/>
</dbReference>
<feature type="region of interest" description="Disordered" evidence="1">
    <location>
        <begin position="113"/>
        <end position="136"/>
    </location>
</feature>
<dbReference type="CDD" id="cd09271">
    <property type="entry name" value="RNase_H2-C"/>
    <property type="match status" value="1"/>
</dbReference>
<keyword evidence="3" id="KW-1185">Reference proteome</keyword>
<evidence type="ECO:0000256" key="1">
    <source>
        <dbReference type="SAM" id="MobiDB-lite"/>
    </source>
</evidence>
<dbReference type="PANTHER" id="PTHR47204">
    <property type="entry name" value="OS02G0168900 PROTEIN"/>
    <property type="match status" value="1"/>
</dbReference>
<accession>A0A2V1D461</accession>
<dbReference type="STRING" id="97972.A0A2V1D461"/>
<dbReference type="AlphaFoldDB" id="A0A2V1D461"/>
<feature type="compositionally biased region" description="Low complexity" evidence="1">
    <location>
        <begin position="113"/>
        <end position="125"/>
    </location>
</feature>
<feature type="compositionally biased region" description="Low complexity" evidence="1">
    <location>
        <begin position="42"/>
        <end position="68"/>
    </location>
</feature>
<protein>
    <submittedName>
        <fullName evidence="2">Ribonuclease H1 small subunit</fullName>
    </submittedName>
</protein>
<dbReference type="PANTHER" id="PTHR47204:SF1">
    <property type="entry name" value="RIBONUCLEASE H2 SUBUNIT C"/>
    <property type="match status" value="1"/>
</dbReference>
<name>A0A2V1D461_9PLEO</name>
<organism evidence="2 3">
    <name type="scientific">Periconia macrospinosa</name>
    <dbReference type="NCBI Taxonomy" id="97972"/>
    <lineage>
        <taxon>Eukaryota</taxon>
        <taxon>Fungi</taxon>
        <taxon>Dikarya</taxon>
        <taxon>Ascomycota</taxon>
        <taxon>Pezizomycotina</taxon>
        <taxon>Dothideomycetes</taxon>
        <taxon>Pleosporomycetidae</taxon>
        <taxon>Pleosporales</taxon>
        <taxon>Massarineae</taxon>
        <taxon>Periconiaceae</taxon>
        <taxon>Periconia</taxon>
    </lineage>
</organism>
<dbReference type="GO" id="GO:0032299">
    <property type="term" value="C:ribonuclease H2 complex"/>
    <property type="evidence" value="ECO:0007669"/>
    <property type="project" value="InterPro"/>
</dbReference>
<sequence>MTFMHPSSPKKHTANLLPLRINHTGRINNTNEYFVPVAKPNPTSTTTTASSSATPQQTTQEPAEPQPQTEHDAKGDDVEQTKHAYFRGRHLVSTTLPLPSNYTGAVVQFTSTPHISSSSNNPSHPSADEEDEDAEMEGLETTKAHILGTFDEVLIWGHAEKVDEDKDGFVRGVREWVGFAEGLHGED</sequence>
<feature type="region of interest" description="Disordered" evidence="1">
    <location>
        <begin position="32"/>
        <end position="77"/>
    </location>
</feature>
<dbReference type="Proteomes" id="UP000244855">
    <property type="component" value="Unassembled WGS sequence"/>
</dbReference>